<gene>
    <name evidence="3" type="ORF">GCM10009867_22140</name>
</gene>
<accession>A0ABN3UPG9</accession>
<proteinExistence type="predicted"/>
<dbReference type="InterPro" id="IPR050695">
    <property type="entry name" value="N-acetylmuramoyl_amidase_3"/>
</dbReference>
<dbReference type="CDD" id="cd02696">
    <property type="entry name" value="MurNAc-LAA"/>
    <property type="match status" value="1"/>
</dbReference>
<evidence type="ECO:0000256" key="1">
    <source>
        <dbReference type="ARBA" id="ARBA00022801"/>
    </source>
</evidence>
<dbReference type="SUPFAM" id="SSF47090">
    <property type="entry name" value="PGBD-like"/>
    <property type="match status" value="2"/>
</dbReference>
<dbReference type="InterPro" id="IPR002477">
    <property type="entry name" value="Peptidoglycan-bd-like"/>
</dbReference>
<evidence type="ECO:0000313" key="4">
    <source>
        <dbReference type="Proteomes" id="UP001501326"/>
    </source>
</evidence>
<dbReference type="SMART" id="SM00646">
    <property type="entry name" value="Ami_3"/>
    <property type="match status" value="1"/>
</dbReference>
<feature type="domain" description="MurNAc-LAA" evidence="2">
    <location>
        <begin position="248"/>
        <end position="364"/>
    </location>
</feature>
<dbReference type="Pfam" id="PF01520">
    <property type="entry name" value="Amidase_3"/>
    <property type="match status" value="1"/>
</dbReference>
<protein>
    <submittedName>
        <fullName evidence="3">N-acetylmuramoyl-L-alanine amidase</fullName>
    </submittedName>
</protein>
<name>A0ABN3UPG9_9MICO</name>
<dbReference type="RefSeq" id="WP_344193111.1">
    <property type="nucleotide sequence ID" value="NZ_BAAARN010000001.1"/>
</dbReference>
<reference evidence="3 4" key="1">
    <citation type="journal article" date="2019" name="Int. J. Syst. Evol. Microbiol.">
        <title>The Global Catalogue of Microorganisms (GCM) 10K type strain sequencing project: providing services to taxonomists for standard genome sequencing and annotation.</title>
        <authorList>
            <consortium name="The Broad Institute Genomics Platform"/>
            <consortium name="The Broad Institute Genome Sequencing Center for Infectious Disease"/>
            <person name="Wu L."/>
            <person name="Ma J."/>
        </authorList>
    </citation>
    <scope>NUCLEOTIDE SEQUENCE [LARGE SCALE GENOMIC DNA]</scope>
    <source>
        <strain evidence="3 4">JCM 16378</strain>
    </source>
</reference>
<dbReference type="InterPro" id="IPR036366">
    <property type="entry name" value="PGBDSf"/>
</dbReference>
<evidence type="ECO:0000313" key="3">
    <source>
        <dbReference type="EMBL" id="GAA2736787.1"/>
    </source>
</evidence>
<dbReference type="PANTHER" id="PTHR30404:SF0">
    <property type="entry name" value="N-ACETYLMURAMOYL-L-ALANINE AMIDASE AMIC"/>
    <property type="match status" value="1"/>
</dbReference>
<dbReference type="InterPro" id="IPR036365">
    <property type="entry name" value="PGBD-like_sf"/>
</dbReference>
<dbReference type="SUPFAM" id="SSF53187">
    <property type="entry name" value="Zn-dependent exopeptidases"/>
    <property type="match status" value="1"/>
</dbReference>
<dbReference type="EMBL" id="BAAARN010000001">
    <property type="protein sequence ID" value="GAA2736787.1"/>
    <property type="molecule type" value="Genomic_DNA"/>
</dbReference>
<keyword evidence="1" id="KW-0378">Hydrolase</keyword>
<evidence type="ECO:0000259" key="2">
    <source>
        <dbReference type="SMART" id="SM00646"/>
    </source>
</evidence>
<dbReference type="Proteomes" id="UP001501326">
    <property type="component" value="Unassembled WGS sequence"/>
</dbReference>
<dbReference type="PANTHER" id="PTHR30404">
    <property type="entry name" value="N-ACETYLMURAMOYL-L-ALANINE AMIDASE"/>
    <property type="match status" value="1"/>
</dbReference>
<dbReference type="InterPro" id="IPR002508">
    <property type="entry name" value="MurNAc-LAA_cat"/>
</dbReference>
<sequence length="392" mass="41968">MSDSKYGLLGLGSRGPAVLDVRTRLASLASDDLPELTSLLADAADPEVYDEGLLRAVRAFQQHKGLIVDGVVGVETFGAIDGARWSLGDRILVHTPGHLQRGEDVVALQERLNTLGFASGRVDGRFGPETERAVRSFQRAYGLPGDGSVGPETLRAFDDLRRSVSGGSANVLRERERVRRSGHNLSGRTVVLDPGHGGDNTGAAANGLVESDLVMDLARRIEGRLTAIGVSVVYTRTEHTCPTEEERAAIANTAGADLLLSLHADSHDAADASGVATFFFGRDRTTSWSAIGEHLADLVLREIVARTGLANCRSHGRSWSLLQQTTMPAVRIEAGYLSHPDDAARLADPAFRDTLAEAVLVSLQRLYLGDDDTAKTGVLHLGDLRAYLAAHR</sequence>
<dbReference type="Pfam" id="PF01471">
    <property type="entry name" value="PG_binding_1"/>
    <property type="match status" value="2"/>
</dbReference>
<dbReference type="Gene3D" id="1.10.101.10">
    <property type="entry name" value="PGBD-like superfamily/PGBD"/>
    <property type="match status" value="2"/>
</dbReference>
<comment type="caution">
    <text evidence="3">The sequence shown here is derived from an EMBL/GenBank/DDBJ whole genome shotgun (WGS) entry which is preliminary data.</text>
</comment>
<organism evidence="3 4">
    <name type="scientific">Pedococcus aerophilus</name>
    <dbReference type="NCBI Taxonomy" id="436356"/>
    <lineage>
        <taxon>Bacteria</taxon>
        <taxon>Bacillati</taxon>
        <taxon>Actinomycetota</taxon>
        <taxon>Actinomycetes</taxon>
        <taxon>Micrococcales</taxon>
        <taxon>Intrasporangiaceae</taxon>
        <taxon>Pedococcus</taxon>
    </lineage>
</organism>
<dbReference type="Gene3D" id="3.40.630.40">
    <property type="entry name" value="Zn-dependent exopeptidases"/>
    <property type="match status" value="1"/>
</dbReference>
<keyword evidence="4" id="KW-1185">Reference proteome</keyword>